<protein>
    <submittedName>
        <fullName evidence="1">Uncharacterized protein</fullName>
    </submittedName>
</protein>
<dbReference type="Proteomes" id="UP000886198">
    <property type="component" value="Unassembled WGS sequence"/>
</dbReference>
<organism evidence="1">
    <name type="scientific">Mesotoga infera</name>
    <dbReference type="NCBI Taxonomy" id="1236046"/>
    <lineage>
        <taxon>Bacteria</taxon>
        <taxon>Thermotogati</taxon>
        <taxon>Thermotogota</taxon>
        <taxon>Thermotogae</taxon>
        <taxon>Kosmotogales</taxon>
        <taxon>Kosmotogaceae</taxon>
        <taxon>Mesotoga</taxon>
    </lineage>
</organism>
<evidence type="ECO:0000313" key="1">
    <source>
        <dbReference type="EMBL" id="HDP77301.1"/>
    </source>
</evidence>
<name>A0A7C1GS14_9BACT</name>
<dbReference type="AlphaFoldDB" id="A0A7C1GS14"/>
<proteinExistence type="predicted"/>
<comment type="caution">
    <text evidence="1">The sequence shown here is derived from an EMBL/GenBank/DDBJ whole genome shotgun (WGS) entry which is preliminary data.</text>
</comment>
<dbReference type="EMBL" id="DSBT01000108">
    <property type="protein sequence ID" value="HDP77301.1"/>
    <property type="molecule type" value="Genomic_DNA"/>
</dbReference>
<gene>
    <name evidence="1" type="ORF">ENN47_03785</name>
</gene>
<reference evidence="1" key="1">
    <citation type="journal article" date="2020" name="mSystems">
        <title>Genome- and Community-Level Interaction Insights into Carbon Utilization and Element Cycling Functions of Hydrothermarchaeota in Hydrothermal Sediment.</title>
        <authorList>
            <person name="Zhou Z."/>
            <person name="Liu Y."/>
            <person name="Xu W."/>
            <person name="Pan J."/>
            <person name="Luo Z.H."/>
            <person name="Li M."/>
        </authorList>
    </citation>
    <scope>NUCLEOTIDE SEQUENCE [LARGE SCALE GENOMIC DNA]</scope>
    <source>
        <strain evidence="1">SpSt-1179</strain>
    </source>
</reference>
<accession>A0A7C1GS14</accession>
<sequence length="162" mass="19058">MPKKLSVPLKEFPITDQVNENWNSQATSYDGILTINEFNGLKGEDSENELFDYIRFERMKASKRGDYYMASVLCKILDWQTSIDEYQDPLTDRMLKNFKMIKFENWQMNAKLLSLDPLRSDRYYKKIDRQIPLGFETERGIKVFRNGSGWTIGNQFQTKKGG</sequence>